<evidence type="ECO:0000313" key="1">
    <source>
        <dbReference type="EMBL" id="JAT58338.1"/>
    </source>
</evidence>
<dbReference type="EMBL" id="GDJX01009598">
    <property type="protein sequence ID" value="JAT58338.1"/>
    <property type="molecule type" value="Transcribed_RNA"/>
</dbReference>
<name>A0A1D1YUJ4_9ARAE</name>
<gene>
    <name evidence="1" type="primary">scrib_9</name>
    <name evidence="1" type="ORF">g.17436</name>
</gene>
<organism evidence="1">
    <name type="scientific">Anthurium amnicola</name>
    <dbReference type="NCBI Taxonomy" id="1678845"/>
    <lineage>
        <taxon>Eukaryota</taxon>
        <taxon>Viridiplantae</taxon>
        <taxon>Streptophyta</taxon>
        <taxon>Embryophyta</taxon>
        <taxon>Tracheophyta</taxon>
        <taxon>Spermatophyta</taxon>
        <taxon>Magnoliopsida</taxon>
        <taxon>Liliopsida</taxon>
        <taxon>Araceae</taxon>
        <taxon>Pothoideae</taxon>
        <taxon>Potheae</taxon>
        <taxon>Anthurium</taxon>
    </lineage>
</organism>
<dbReference type="AlphaFoldDB" id="A0A1D1YUJ4"/>
<reference evidence="1" key="1">
    <citation type="submission" date="2015-07" db="EMBL/GenBank/DDBJ databases">
        <title>Transcriptome Assembly of Anthurium amnicola.</title>
        <authorList>
            <person name="Suzuki J."/>
        </authorList>
    </citation>
    <scope>NUCLEOTIDE SEQUENCE</scope>
</reference>
<protein>
    <submittedName>
        <fullName evidence="1">Protein lap4</fullName>
    </submittedName>
</protein>
<sequence>MPFSLRGPEFKNSWAGALPFSRLRSVRFLLYLLNSHGCAEKFWAKRELLRMLRFELQRTLRMNNGKISNLQELKQLPATLKQFSGIHHGCTSRKQLATLPVHVFVQTILLLSIWVTKVDLFLQTVLPEMMVLTEMHVIL</sequence>
<accession>A0A1D1YUJ4</accession>
<proteinExistence type="predicted"/>